<proteinExistence type="predicted"/>
<name>A0A7J9GRV9_9ROSI</name>
<feature type="non-terminal residue" evidence="2">
    <location>
        <position position="103"/>
    </location>
</feature>
<accession>A0A7J9GRV9</accession>
<feature type="region of interest" description="Disordered" evidence="1">
    <location>
        <begin position="1"/>
        <end position="45"/>
    </location>
</feature>
<dbReference type="EMBL" id="JABFAD010000006">
    <property type="protein sequence ID" value="MBA0800309.1"/>
    <property type="molecule type" value="Genomic_DNA"/>
</dbReference>
<keyword evidence="3" id="KW-1185">Reference proteome</keyword>
<comment type="caution">
    <text evidence="2">The sequence shown here is derived from an EMBL/GenBank/DDBJ whole genome shotgun (WGS) entry which is preliminary data.</text>
</comment>
<evidence type="ECO:0000313" key="2">
    <source>
        <dbReference type="EMBL" id="MBA0800309.1"/>
    </source>
</evidence>
<sequence length="103" mass="11725">NSSHFEHDQAHKLKIVERQANHRLHPPLEETKSKMKRDGRNPLPSTCAYKLSMETITNQEPHEQVIQNGSKILADNEDYQSMVINVNPISAQVKGAIRVTLNE</sequence>
<reference evidence="2 3" key="1">
    <citation type="journal article" date="2019" name="Genome Biol. Evol.">
        <title>Insights into the evolution of the New World diploid cottons (Gossypium, subgenus Houzingenia) based on genome sequencing.</title>
        <authorList>
            <person name="Grover C.E."/>
            <person name="Arick M.A. 2nd"/>
            <person name="Thrash A."/>
            <person name="Conover J.L."/>
            <person name="Sanders W.S."/>
            <person name="Peterson D.G."/>
            <person name="Frelichowski J.E."/>
            <person name="Scheffler J.A."/>
            <person name="Scheffler B.E."/>
            <person name="Wendel J.F."/>
        </authorList>
    </citation>
    <scope>NUCLEOTIDE SEQUENCE [LARGE SCALE GENOMIC DNA]</scope>
    <source>
        <strain evidence="2">0</strain>
        <tissue evidence="2">Leaf</tissue>
    </source>
</reference>
<evidence type="ECO:0000256" key="1">
    <source>
        <dbReference type="SAM" id="MobiDB-lite"/>
    </source>
</evidence>
<evidence type="ECO:0000313" key="3">
    <source>
        <dbReference type="Proteomes" id="UP000593560"/>
    </source>
</evidence>
<dbReference type="AlphaFoldDB" id="A0A7J9GRV9"/>
<dbReference type="OrthoDB" id="1741488at2759"/>
<feature type="non-terminal residue" evidence="2">
    <location>
        <position position="1"/>
    </location>
</feature>
<organism evidence="2 3">
    <name type="scientific">Gossypium harknessii</name>
    <dbReference type="NCBI Taxonomy" id="34285"/>
    <lineage>
        <taxon>Eukaryota</taxon>
        <taxon>Viridiplantae</taxon>
        <taxon>Streptophyta</taxon>
        <taxon>Embryophyta</taxon>
        <taxon>Tracheophyta</taxon>
        <taxon>Spermatophyta</taxon>
        <taxon>Magnoliopsida</taxon>
        <taxon>eudicotyledons</taxon>
        <taxon>Gunneridae</taxon>
        <taxon>Pentapetalae</taxon>
        <taxon>rosids</taxon>
        <taxon>malvids</taxon>
        <taxon>Malvales</taxon>
        <taxon>Malvaceae</taxon>
        <taxon>Malvoideae</taxon>
        <taxon>Gossypium</taxon>
    </lineage>
</organism>
<protein>
    <submittedName>
        <fullName evidence="2">Uncharacterized protein</fullName>
    </submittedName>
</protein>
<dbReference type="Proteomes" id="UP000593560">
    <property type="component" value="Unassembled WGS sequence"/>
</dbReference>
<gene>
    <name evidence="2" type="ORF">Gohar_010751</name>
</gene>
<feature type="compositionally biased region" description="Basic and acidic residues" evidence="1">
    <location>
        <begin position="1"/>
        <end position="40"/>
    </location>
</feature>